<keyword evidence="4" id="KW-0520">NAD</keyword>
<dbReference type="PANTHER" id="PTHR35330">
    <property type="entry name" value="SIROHEME BIOSYNTHESIS PROTEIN MET8"/>
    <property type="match status" value="1"/>
</dbReference>
<dbReference type="EMBL" id="LR134155">
    <property type="protein sequence ID" value="VEA70603.1"/>
    <property type="molecule type" value="Genomic_DNA"/>
</dbReference>
<dbReference type="AlphaFoldDB" id="A0A447QL40"/>
<evidence type="ECO:0000256" key="1">
    <source>
        <dbReference type="ARBA" id="ARBA00005010"/>
    </source>
</evidence>
<proteinExistence type="predicted"/>
<evidence type="ECO:0000256" key="4">
    <source>
        <dbReference type="ARBA" id="ARBA00023027"/>
    </source>
</evidence>
<comment type="pathway">
    <text evidence="1">Porphyrin-containing compound metabolism; siroheme biosynthesis; sirohydrochlorin from precorrin-2: step 1/1.</text>
</comment>
<dbReference type="GO" id="GO:0019354">
    <property type="term" value="P:siroheme biosynthetic process"/>
    <property type="evidence" value="ECO:0007669"/>
    <property type="project" value="UniProtKB-UniPathway"/>
</dbReference>
<dbReference type="GO" id="GO:0043115">
    <property type="term" value="F:precorrin-2 dehydrogenase activity"/>
    <property type="evidence" value="ECO:0007669"/>
    <property type="project" value="UniProtKB-EC"/>
</dbReference>
<dbReference type="NCBIfam" id="TIGR01470">
    <property type="entry name" value="cysG_Nterm"/>
    <property type="match status" value="1"/>
</dbReference>
<dbReference type="GO" id="GO:0004325">
    <property type="term" value="F:ferrochelatase activity"/>
    <property type="evidence" value="ECO:0007669"/>
    <property type="project" value="InterPro"/>
</dbReference>
<organism evidence="7 8">
    <name type="scientific">Serratia rubidaea</name>
    <name type="common">Serratia marinorubra</name>
    <dbReference type="NCBI Taxonomy" id="61652"/>
    <lineage>
        <taxon>Bacteria</taxon>
        <taxon>Pseudomonadati</taxon>
        <taxon>Pseudomonadota</taxon>
        <taxon>Gammaproteobacteria</taxon>
        <taxon>Enterobacterales</taxon>
        <taxon>Yersiniaceae</taxon>
        <taxon>Serratia</taxon>
    </lineage>
</organism>
<comment type="catalytic activity">
    <reaction evidence="6">
        <text>precorrin-2 + NAD(+) = sirohydrochlorin + NADH + 2 H(+)</text>
        <dbReference type="Rhea" id="RHEA:15613"/>
        <dbReference type="ChEBI" id="CHEBI:15378"/>
        <dbReference type="ChEBI" id="CHEBI:57540"/>
        <dbReference type="ChEBI" id="CHEBI:57945"/>
        <dbReference type="ChEBI" id="CHEBI:58351"/>
        <dbReference type="ChEBI" id="CHEBI:58827"/>
        <dbReference type="EC" id="1.3.1.76"/>
    </reaction>
</comment>
<dbReference type="SUPFAM" id="SSF51735">
    <property type="entry name" value="NAD(P)-binding Rossmann-fold domains"/>
    <property type="match status" value="1"/>
</dbReference>
<dbReference type="FunFam" id="3.40.50.720:FF:000092">
    <property type="entry name" value="Siroheme synthase"/>
    <property type="match status" value="1"/>
</dbReference>
<keyword evidence="5" id="KW-0627">Porphyrin biosynthesis</keyword>
<evidence type="ECO:0000256" key="3">
    <source>
        <dbReference type="ARBA" id="ARBA00023002"/>
    </source>
</evidence>
<dbReference type="EC" id="1.3.1.76" evidence="2"/>
<dbReference type="Pfam" id="PF13241">
    <property type="entry name" value="NAD_binding_7"/>
    <property type="match status" value="1"/>
</dbReference>
<name>A0A447QL40_SERRU</name>
<keyword evidence="3" id="KW-0560">Oxidoreductase</keyword>
<accession>A0A447QL40</accession>
<reference evidence="7 8" key="1">
    <citation type="submission" date="2018-12" db="EMBL/GenBank/DDBJ databases">
        <authorList>
            <consortium name="Pathogen Informatics"/>
        </authorList>
    </citation>
    <scope>NUCLEOTIDE SEQUENCE [LARGE SCALE GENOMIC DNA]</scope>
    <source>
        <strain evidence="7 8">NCTC9419</strain>
    </source>
</reference>
<evidence type="ECO:0000313" key="8">
    <source>
        <dbReference type="Proteomes" id="UP000271603"/>
    </source>
</evidence>
<dbReference type="InterPro" id="IPR036291">
    <property type="entry name" value="NAD(P)-bd_dom_sf"/>
</dbReference>
<evidence type="ECO:0000313" key="7">
    <source>
        <dbReference type="EMBL" id="VEA70603.1"/>
    </source>
</evidence>
<dbReference type="PANTHER" id="PTHR35330:SF1">
    <property type="entry name" value="SIROHEME BIOSYNTHESIS PROTEIN MET8"/>
    <property type="match status" value="1"/>
</dbReference>
<dbReference type="UniPathway" id="UPA00262">
    <property type="reaction ID" value="UER00222"/>
</dbReference>
<dbReference type="Proteomes" id="UP000271603">
    <property type="component" value="Chromosome"/>
</dbReference>
<dbReference type="InterPro" id="IPR028161">
    <property type="entry name" value="Met8-like"/>
</dbReference>
<dbReference type="Gene3D" id="3.40.50.720">
    <property type="entry name" value="NAD(P)-binding Rossmann-like Domain"/>
    <property type="match status" value="1"/>
</dbReference>
<evidence type="ECO:0000256" key="5">
    <source>
        <dbReference type="ARBA" id="ARBA00023244"/>
    </source>
</evidence>
<gene>
    <name evidence="7" type="primary">cysG_1</name>
    <name evidence="7" type="ORF">NCTC9419_02110</name>
</gene>
<protein>
    <recommendedName>
        <fullName evidence="2">precorrin-2 dehydrogenase</fullName>
        <ecNumber evidence="2">1.3.1.76</ecNumber>
    </recommendedName>
</protein>
<evidence type="ECO:0000256" key="6">
    <source>
        <dbReference type="ARBA" id="ARBA00047561"/>
    </source>
</evidence>
<sequence>MDYLPIFCQLQHKACLLVGGGDVAERKARLLLDAGAQLTVNAPAFNAQFQRWAEQGRVTLVSGDFRAELLAEQWLVIAATDRVEVNALVYQCANQQRVFCNVVDDPKRASFIMPSISIAHRSWSPSHPAVKRRCWRAAA</sequence>
<evidence type="ECO:0000256" key="2">
    <source>
        <dbReference type="ARBA" id="ARBA00012400"/>
    </source>
</evidence>
<dbReference type="InterPro" id="IPR006367">
    <property type="entry name" value="Sirohaem_synthase_N"/>
</dbReference>